<dbReference type="EMBL" id="KV427689">
    <property type="protein sequence ID" value="KZT00308.1"/>
    <property type="molecule type" value="Genomic_DNA"/>
</dbReference>
<dbReference type="PANTHER" id="PTHR35179">
    <property type="entry name" value="PROTEIN CBG02620"/>
    <property type="match status" value="1"/>
</dbReference>
<sequence length="407" mass="45862">MASAEAPAQVVHEDSLWFSSSSESLARPWVDFPSTLCGCCPRPTTIATSGLLPDRELDDGLERKPIKTLSKPTDSSGKDIVIKQLKYLGSYNWTNETKLTILVPGSPAQWQDRSFPYRVQPDSGIKFVDQNGYRMPSSTLYPLFHAGDSIDWRSVNFVTDHNGLHGSAKEFRIDTQLARTRTVLLNRWEKHMGHLQRMTYGFSFERASTDKVKGCERGTSHHRIIKYDLDGLTLVVRFEVNAFIAALPSPGVVSSSSNIGSLSDMLSGLNVATVTCDLMVDGAASTAELDVIRTGSENAEKYDWRDAYPQLYLSQICNHYLAVHNRGEFETITKCTVDDAEMKHFDISAQNGFKKLCHILETVQELVVEYGQRGCLSLVHRDRQLQAFDRIKHNVYLPEDMLRRFED</sequence>
<name>A0A165B5V7_9APHY</name>
<dbReference type="RefSeq" id="XP_040758048.1">
    <property type="nucleotide sequence ID" value="XM_040911026.1"/>
</dbReference>
<dbReference type="InParanoid" id="A0A165B5V7"/>
<evidence type="ECO:0008006" key="3">
    <source>
        <dbReference type="Google" id="ProtNLM"/>
    </source>
</evidence>
<dbReference type="PANTHER" id="PTHR35179:SF2">
    <property type="entry name" value="START DOMAIN-CONTAINING PROTEIN"/>
    <property type="match status" value="1"/>
</dbReference>
<accession>A0A165B5V7</accession>
<organism evidence="1 2">
    <name type="scientific">Laetiporus sulphureus 93-53</name>
    <dbReference type="NCBI Taxonomy" id="1314785"/>
    <lineage>
        <taxon>Eukaryota</taxon>
        <taxon>Fungi</taxon>
        <taxon>Dikarya</taxon>
        <taxon>Basidiomycota</taxon>
        <taxon>Agaricomycotina</taxon>
        <taxon>Agaricomycetes</taxon>
        <taxon>Polyporales</taxon>
        <taxon>Laetiporus</taxon>
    </lineage>
</organism>
<evidence type="ECO:0000313" key="2">
    <source>
        <dbReference type="Proteomes" id="UP000076871"/>
    </source>
</evidence>
<reference evidence="1 2" key="1">
    <citation type="journal article" date="2016" name="Mol. Biol. Evol.">
        <title>Comparative Genomics of Early-Diverging Mushroom-Forming Fungi Provides Insights into the Origins of Lignocellulose Decay Capabilities.</title>
        <authorList>
            <person name="Nagy L.G."/>
            <person name="Riley R."/>
            <person name="Tritt A."/>
            <person name="Adam C."/>
            <person name="Daum C."/>
            <person name="Floudas D."/>
            <person name="Sun H."/>
            <person name="Yadav J.S."/>
            <person name="Pangilinan J."/>
            <person name="Larsson K.H."/>
            <person name="Matsuura K."/>
            <person name="Barry K."/>
            <person name="Labutti K."/>
            <person name="Kuo R."/>
            <person name="Ohm R.A."/>
            <person name="Bhattacharya S.S."/>
            <person name="Shirouzu T."/>
            <person name="Yoshinaga Y."/>
            <person name="Martin F.M."/>
            <person name="Grigoriev I.V."/>
            <person name="Hibbett D.S."/>
        </authorList>
    </citation>
    <scope>NUCLEOTIDE SEQUENCE [LARGE SCALE GENOMIC DNA]</scope>
    <source>
        <strain evidence="1 2">93-53</strain>
    </source>
</reference>
<proteinExistence type="predicted"/>
<protein>
    <recommendedName>
        <fullName evidence="3">Geranylgeranyl pyrophosphate synthetase</fullName>
    </recommendedName>
</protein>
<evidence type="ECO:0000313" key="1">
    <source>
        <dbReference type="EMBL" id="KZT00308.1"/>
    </source>
</evidence>
<keyword evidence="2" id="KW-1185">Reference proteome</keyword>
<dbReference type="STRING" id="1314785.A0A165B5V7"/>
<dbReference type="OrthoDB" id="420564at2759"/>
<dbReference type="Proteomes" id="UP000076871">
    <property type="component" value="Unassembled WGS sequence"/>
</dbReference>
<dbReference type="GeneID" id="63828055"/>
<dbReference type="AlphaFoldDB" id="A0A165B5V7"/>
<gene>
    <name evidence="1" type="ORF">LAESUDRAFT_739677</name>
</gene>